<comment type="function">
    <text evidence="7">SbcCD cleaves DNA hairpin structures. These structures can inhibit DNA replication and are intermediates in certain DNA recombination reactions. The complex acts as a 3'-&gt;5' double strand exonuclease that can open hairpins. It also has a 5' single-strand endonuclease activity.</text>
</comment>
<dbReference type="PANTHER" id="PTHR30337:SF0">
    <property type="entry name" value="NUCLEASE SBCCD SUBUNIT D"/>
    <property type="match status" value="1"/>
</dbReference>
<keyword evidence="4 7" id="KW-0540">Nuclease</keyword>
<dbReference type="EMBL" id="JBHRTE010000010">
    <property type="protein sequence ID" value="MFC3166977.1"/>
    <property type="molecule type" value="Genomic_DNA"/>
</dbReference>
<dbReference type="NCBIfam" id="TIGR00619">
    <property type="entry name" value="sbcd"/>
    <property type="match status" value="1"/>
</dbReference>
<keyword evidence="5 7" id="KW-0378">Hydrolase</keyword>
<dbReference type="InterPro" id="IPR050535">
    <property type="entry name" value="DNA_Repair-Maintenance_Comp"/>
</dbReference>
<dbReference type="InterPro" id="IPR004593">
    <property type="entry name" value="SbcD"/>
</dbReference>
<dbReference type="InterPro" id="IPR029052">
    <property type="entry name" value="Metallo-depent_PP-like"/>
</dbReference>
<evidence type="ECO:0000256" key="7">
    <source>
        <dbReference type="RuleBase" id="RU363069"/>
    </source>
</evidence>
<evidence type="ECO:0000256" key="2">
    <source>
        <dbReference type="ARBA" id="ARBA00011322"/>
    </source>
</evidence>
<evidence type="ECO:0000259" key="8">
    <source>
        <dbReference type="Pfam" id="PF00149"/>
    </source>
</evidence>
<evidence type="ECO:0000256" key="6">
    <source>
        <dbReference type="ARBA" id="ARBA00022839"/>
    </source>
</evidence>
<accession>A0ABV7I8P2</accession>
<evidence type="ECO:0000256" key="3">
    <source>
        <dbReference type="ARBA" id="ARBA00013365"/>
    </source>
</evidence>
<dbReference type="Gene3D" id="3.60.21.10">
    <property type="match status" value="1"/>
</dbReference>
<sequence length="416" mass="45299">MSYFRMRILHTADIHLGHSLNGWSRDAEHQVWFARLADVIEAEEVDVLLIAGDIFDNLNPSGECQKLLYDSLVEFRRRRPHLTTVMTAGNHDPAHRLEAPGALMNGIDAHVLGTIRRKADTVDMRRHMIPLRARCGTVKAWAVAIPFLRPADLPGLAIADKDGEGSPIIRAAAEFHNRFAEAARAEAGDLPLIAMGHLHCAGAHESEGAERRIPIGGEHAVPVSVFPQCFSYVALGHLHGPQNLDSGRVRYSGSCFPLSASEISHRHGVTILEVDGGTIQHRHVEIERPAAFHRIPQRGALDPSLLADAVGGLDLDPDLPRDLQPFIHVTLEATGPAGVVLSEAEACLAGLPVRVGGIRVIRADMAAQAQEDAGMPRTLAEINPEELFLAAFRKTNMTDAEDRHVLAFREAMNGSD</sequence>
<dbReference type="InterPro" id="IPR041796">
    <property type="entry name" value="Mre11_N"/>
</dbReference>
<dbReference type="GO" id="GO:0004527">
    <property type="term" value="F:exonuclease activity"/>
    <property type="evidence" value="ECO:0007669"/>
    <property type="project" value="UniProtKB-KW"/>
</dbReference>
<protein>
    <recommendedName>
        <fullName evidence="3 7">Nuclease SbcCD subunit D</fullName>
    </recommendedName>
</protein>
<dbReference type="InterPro" id="IPR004843">
    <property type="entry name" value="Calcineurin-like_PHP"/>
</dbReference>
<name>A0ABV7I8P2_9RHOB</name>
<keyword evidence="7" id="KW-0233">DNA recombination</keyword>
<evidence type="ECO:0000259" key="9">
    <source>
        <dbReference type="Pfam" id="PF12320"/>
    </source>
</evidence>
<dbReference type="Proteomes" id="UP001595557">
    <property type="component" value="Unassembled WGS sequence"/>
</dbReference>
<evidence type="ECO:0000256" key="4">
    <source>
        <dbReference type="ARBA" id="ARBA00022722"/>
    </source>
</evidence>
<keyword evidence="7" id="KW-0235">DNA replication</keyword>
<comment type="similarity">
    <text evidence="1 7">Belongs to the SbcD family.</text>
</comment>
<dbReference type="Pfam" id="PF12320">
    <property type="entry name" value="SbcD_C"/>
    <property type="match status" value="1"/>
</dbReference>
<dbReference type="RefSeq" id="WP_377706699.1">
    <property type="nucleotide sequence ID" value="NZ_JBHRTE010000010.1"/>
</dbReference>
<evidence type="ECO:0000256" key="1">
    <source>
        <dbReference type="ARBA" id="ARBA00010555"/>
    </source>
</evidence>
<keyword evidence="7" id="KW-0255">Endonuclease</keyword>
<evidence type="ECO:0000313" key="11">
    <source>
        <dbReference type="Proteomes" id="UP001595557"/>
    </source>
</evidence>
<organism evidence="10 11">
    <name type="scientific">Paracoccus fontiphilus</name>
    <dbReference type="NCBI Taxonomy" id="1815556"/>
    <lineage>
        <taxon>Bacteria</taxon>
        <taxon>Pseudomonadati</taxon>
        <taxon>Pseudomonadota</taxon>
        <taxon>Alphaproteobacteria</taxon>
        <taxon>Rhodobacterales</taxon>
        <taxon>Paracoccaceae</taxon>
        <taxon>Paracoccus</taxon>
    </lineage>
</organism>
<comment type="caution">
    <text evidence="10">The sequence shown here is derived from an EMBL/GenBank/DDBJ whole genome shotgun (WGS) entry which is preliminary data.</text>
</comment>
<keyword evidence="6 7" id="KW-0269">Exonuclease</keyword>
<gene>
    <name evidence="7" type="primary">sbcD</name>
    <name evidence="10" type="ORF">ACFOD7_02830</name>
</gene>
<dbReference type="CDD" id="cd00840">
    <property type="entry name" value="MPP_Mre11_N"/>
    <property type="match status" value="1"/>
</dbReference>
<feature type="domain" description="Nuclease SbcCD subunit D C-terminal" evidence="9">
    <location>
        <begin position="318"/>
        <end position="395"/>
    </location>
</feature>
<dbReference type="SUPFAM" id="SSF56300">
    <property type="entry name" value="Metallo-dependent phosphatases"/>
    <property type="match status" value="1"/>
</dbReference>
<dbReference type="PANTHER" id="PTHR30337">
    <property type="entry name" value="COMPONENT OF ATP-DEPENDENT DSDNA EXONUCLEASE"/>
    <property type="match status" value="1"/>
</dbReference>
<evidence type="ECO:0000313" key="10">
    <source>
        <dbReference type="EMBL" id="MFC3166977.1"/>
    </source>
</evidence>
<evidence type="ECO:0000256" key="5">
    <source>
        <dbReference type="ARBA" id="ARBA00022801"/>
    </source>
</evidence>
<proteinExistence type="inferred from homology"/>
<comment type="subunit">
    <text evidence="2 7">Heterodimer of SbcC and SbcD.</text>
</comment>
<reference evidence="11" key="1">
    <citation type="journal article" date="2019" name="Int. J. Syst. Evol. Microbiol.">
        <title>The Global Catalogue of Microorganisms (GCM) 10K type strain sequencing project: providing services to taxonomists for standard genome sequencing and annotation.</title>
        <authorList>
            <consortium name="The Broad Institute Genomics Platform"/>
            <consortium name="The Broad Institute Genome Sequencing Center for Infectious Disease"/>
            <person name="Wu L."/>
            <person name="Ma J."/>
        </authorList>
    </citation>
    <scope>NUCLEOTIDE SEQUENCE [LARGE SCALE GENOMIC DNA]</scope>
    <source>
        <strain evidence="11">KCTC 52239</strain>
    </source>
</reference>
<dbReference type="Pfam" id="PF00149">
    <property type="entry name" value="Metallophos"/>
    <property type="match status" value="1"/>
</dbReference>
<dbReference type="InterPro" id="IPR026843">
    <property type="entry name" value="SbcD_C"/>
</dbReference>
<keyword evidence="11" id="KW-1185">Reference proteome</keyword>
<feature type="domain" description="Calcineurin-like phosphoesterase" evidence="8">
    <location>
        <begin position="6"/>
        <end position="117"/>
    </location>
</feature>